<sequence length="907" mass="96368">MPFRTLSGWLGGASTAPPSTLRRRPSGIRGTDETATLPVSNSMLEHFSSSCVNHDDRVLRNFSGSADSLSNIEDEIDELKAAVQSMRAASSTPLRNNSPATGAVSGSITTESTQVYGADNGPVTSDNHSDDMVHIHTKKMAPPTKIPEPAKQSPSPMSKEFPPLGGPKVAESSLHEAIHKTTRKRSYAIAAASVSKGVILTVNKGSVKTHVLTSPAKSTADTKGTSPAGKPGTSSPRFAQPTQATVRRADETLRKDTAADLTNLTGPATGSVKAKAPSFETEKRASQRLKRTSLPQGWLGGPQTDVALIAAPSTTATTETQPPMANPSPQWTKVQRNKILSYMSPTKATQRRQIGIVASTAPKPSPSRVQPAKLKINTNVPASNAATHPGSVASTVLSFGNSEVVTSSPKALKPRYRPTRTPVSSIDDTVIAAIEKQHVLPDTAEARAAVQGLTVLPSPMPIVQNTVLTRRVSRNDLLGPIAKKLVGANLFRLQDELVADVAARISTAANPVKRDFQAARKLSQNLPRIDPASSMASAANAHDPFVVARLPLRELSNSVNPHRASAITSQAYNDSSKPPFLWSSDLSGLRGRSSAQIAEVLARGAEKEDLAGPRTMHVVRHGERAIKMTGYQSNLQHIGMDPAIITAGPVVQSTGPHKYGATAEKRFSSLRATASEFKPSWLSPQSSSSACSQPSPAQATLYTTPPNQSGPFAKFPTSVVPTGPLQSTNTGIWNVFTDTHIPTPSTINITPPIYISPHSTDTSPPLSSPQNSTILPSSNSTTNSTRWRIRAHNPRRPYMWTGSDGREIKYVGHGPDAERDPNSPVSYFDGKRGAKVYESGSMVGKENGVKGAPKMPRRMREWSEAEEREVWGAAMTAAVGFGGCCHGADGNRMHGFGGEIGMGLGGM</sequence>
<organism evidence="2 3">
    <name type="scientific">Cryoendolithus antarcticus</name>
    <dbReference type="NCBI Taxonomy" id="1507870"/>
    <lineage>
        <taxon>Eukaryota</taxon>
        <taxon>Fungi</taxon>
        <taxon>Dikarya</taxon>
        <taxon>Ascomycota</taxon>
        <taxon>Pezizomycotina</taxon>
        <taxon>Dothideomycetes</taxon>
        <taxon>Dothideomycetidae</taxon>
        <taxon>Cladosporiales</taxon>
        <taxon>Cladosporiaceae</taxon>
        <taxon>Cryoendolithus</taxon>
    </lineage>
</organism>
<name>A0A1V8TSI7_9PEZI</name>
<feature type="compositionally biased region" description="Basic and acidic residues" evidence="1">
    <location>
        <begin position="247"/>
        <end position="258"/>
    </location>
</feature>
<dbReference type="EMBL" id="NAJO01000002">
    <property type="protein sequence ID" value="OQO14326.1"/>
    <property type="molecule type" value="Genomic_DNA"/>
</dbReference>
<feature type="compositionally biased region" description="Polar residues" evidence="1">
    <location>
        <begin position="758"/>
        <end position="770"/>
    </location>
</feature>
<dbReference type="OrthoDB" id="3638668at2759"/>
<feature type="region of interest" description="Disordered" evidence="1">
    <location>
        <begin position="141"/>
        <end position="169"/>
    </location>
</feature>
<feature type="compositionally biased region" description="Low complexity" evidence="1">
    <location>
        <begin position="771"/>
        <end position="785"/>
    </location>
</feature>
<dbReference type="Proteomes" id="UP000192596">
    <property type="component" value="Unassembled WGS sequence"/>
</dbReference>
<feature type="compositionally biased region" description="Polar residues" evidence="1">
    <location>
        <begin position="700"/>
        <end position="710"/>
    </location>
</feature>
<dbReference type="AlphaFoldDB" id="A0A1V8TSI7"/>
<dbReference type="InParanoid" id="A0A1V8TSI7"/>
<proteinExistence type="predicted"/>
<comment type="caution">
    <text evidence="2">The sequence shown here is derived from an EMBL/GenBank/DDBJ whole genome shotgun (WGS) entry which is preliminary data.</text>
</comment>
<keyword evidence="3" id="KW-1185">Reference proteome</keyword>
<accession>A0A1V8TSI7</accession>
<feature type="region of interest" description="Disordered" evidence="1">
    <location>
        <begin position="1"/>
        <end position="31"/>
    </location>
</feature>
<feature type="compositionally biased region" description="Polar residues" evidence="1">
    <location>
        <begin position="213"/>
        <end position="225"/>
    </location>
</feature>
<evidence type="ECO:0000256" key="1">
    <source>
        <dbReference type="SAM" id="MobiDB-lite"/>
    </source>
</evidence>
<feature type="region of interest" description="Disordered" evidence="1">
    <location>
        <begin position="679"/>
        <end position="716"/>
    </location>
</feature>
<evidence type="ECO:0000313" key="2">
    <source>
        <dbReference type="EMBL" id="OQO14326.1"/>
    </source>
</evidence>
<protein>
    <submittedName>
        <fullName evidence="2">Uncharacterized protein</fullName>
    </submittedName>
</protein>
<gene>
    <name evidence="2" type="ORF">B0A48_01202</name>
</gene>
<feature type="region of interest" description="Disordered" evidence="1">
    <location>
        <begin position="213"/>
        <end position="302"/>
    </location>
</feature>
<feature type="compositionally biased region" description="Polar residues" evidence="1">
    <location>
        <begin position="232"/>
        <end position="245"/>
    </location>
</feature>
<dbReference type="STRING" id="1507870.A0A1V8TSI7"/>
<feature type="compositionally biased region" description="Low complexity" evidence="1">
    <location>
        <begin position="683"/>
        <end position="699"/>
    </location>
</feature>
<reference evidence="3" key="1">
    <citation type="submission" date="2017-03" db="EMBL/GenBank/DDBJ databases">
        <title>Genomes of endolithic fungi from Antarctica.</title>
        <authorList>
            <person name="Coleine C."/>
            <person name="Masonjones S."/>
            <person name="Stajich J.E."/>
        </authorList>
    </citation>
    <scope>NUCLEOTIDE SEQUENCE [LARGE SCALE GENOMIC DNA]</scope>
    <source>
        <strain evidence="3">CCFEE 5527</strain>
    </source>
</reference>
<feature type="region of interest" description="Disordered" evidence="1">
    <location>
        <begin position="752"/>
        <end position="785"/>
    </location>
</feature>
<evidence type="ECO:0000313" key="3">
    <source>
        <dbReference type="Proteomes" id="UP000192596"/>
    </source>
</evidence>